<sequence>MSKENLENITWPKYKDGNLGHQVIKSLIATEVQSSKEQCTFFRVGIIEYLTKNHDFSGSGNAYEFECRHDGFYIDCLYPNDSRTPVIVDYDDILSALTIAEMIIFNRNEAPKTE</sequence>
<organism evidence="1 2">
    <name type="scientific">Vibrio cholerae</name>
    <dbReference type="NCBI Taxonomy" id="666"/>
    <lineage>
        <taxon>Bacteria</taxon>
        <taxon>Pseudomonadati</taxon>
        <taxon>Pseudomonadota</taxon>
        <taxon>Gammaproteobacteria</taxon>
        <taxon>Vibrionales</taxon>
        <taxon>Vibrionaceae</taxon>
        <taxon>Vibrio</taxon>
    </lineage>
</organism>
<evidence type="ECO:0000313" key="1">
    <source>
        <dbReference type="EMBL" id="TQP14168.1"/>
    </source>
</evidence>
<comment type="caution">
    <text evidence="1">The sequence shown here is derived from an EMBL/GenBank/DDBJ whole genome shotgun (WGS) entry which is preliminary data.</text>
</comment>
<gene>
    <name evidence="1" type="ORF">FLM02_09945</name>
</gene>
<dbReference type="EMBL" id="VIOS01000028">
    <property type="protein sequence ID" value="TQP14168.1"/>
    <property type="molecule type" value="Genomic_DNA"/>
</dbReference>
<name>A0A543Y823_VIBCL</name>
<accession>A0A543Y823</accession>
<dbReference type="RefSeq" id="WP_000032306.1">
    <property type="nucleotide sequence ID" value="NZ_JAAOKQ010000026.1"/>
</dbReference>
<dbReference type="AlphaFoldDB" id="A0A543Y823"/>
<reference evidence="1 2" key="1">
    <citation type="submission" date="2019-07" db="EMBL/GenBank/DDBJ databases">
        <title>Phenotypic and genotypic antimicrobial resistance traits of Vibrio cholerae non-O1/non-O139 isolated from a large Austrian lake frequently associated with cases of infection.</title>
        <authorList>
            <person name="Lepuschitz S."/>
            <person name="Baron S."/>
            <person name="Larvor E."/>
            <person name="Granier S."/>
            <person name="Pretzer C."/>
            <person name="Mach R.L."/>
            <person name="Farnleitner A.H."/>
            <person name="Ruppitsch W."/>
            <person name="Pleininger S."/>
            <person name="Indra A."/>
            <person name="Kirschner A.K.T."/>
        </authorList>
    </citation>
    <scope>NUCLEOTIDE SEQUENCE [LARGE SCALE GENOMIC DNA]</scope>
    <source>
        <strain evidence="1 2">A12JL36W90</strain>
    </source>
</reference>
<proteinExistence type="predicted"/>
<evidence type="ECO:0000313" key="2">
    <source>
        <dbReference type="Proteomes" id="UP000319979"/>
    </source>
</evidence>
<dbReference type="Proteomes" id="UP000319979">
    <property type="component" value="Unassembled WGS sequence"/>
</dbReference>
<protein>
    <submittedName>
        <fullName evidence="1">Uncharacterized protein</fullName>
    </submittedName>
</protein>